<organism evidence="8 9">
    <name type="scientific">Methanothermus fervidus (strain ATCC 43054 / DSM 2088 / JCM 10308 / V24 S)</name>
    <dbReference type="NCBI Taxonomy" id="523846"/>
    <lineage>
        <taxon>Archaea</taxon>
        <taxon>Methanobacteriati</taxon>
        <taxon>Methanobacteriota</taxon>
        <taxon>Methanomada group</taxon>
        <taxon>Methanobacteria</taxon>
        <taxon>Methanobacteriales</taxon>
        <taxon>Methanothermaceae</taxon>
        <taxon>Methanothermus</taxon>
    </lineage>
</organism>
<keyword evidence="5" id="KW-0408">Iron</keyword>
<keyword evidence="9" id="KW-1185">Reference proteome</keyword>
<name>E3GXP3_METFV</name>
<dbReference type="InterPro" id="IPR039661">
    <property type="entry name" value="ELP3"/>
</dbReference>
<dbReference type="PANTHER" id="PTHR11135:SF0">
    <property type="entry name" value="ELONGATOR COMPLEX PROTEIN 3"/>
    <property type="match status" value="1"/>
</dbReference>
<evidence type="ECO:0000256" key="6">
    <source>
        <dbReference type="ARBA" id="ARBA00023014"/>
    </source>
</evidence>
<comment type="cofactor">
    <cofactor evidence="1">
        <name>[4Fe-4S] cluster</name>
        <dbReference type="ChEBI" id="CHEBI:49883"/>
    </cofactor>
</comment>
<dbReference type="GO" id="GO:0051539">
    <property type="term" value="F:4 iron, 4 sulfur cluster binding"/>
    <property type="evidence" value="ECO:0007669"/>
    <property type="project" value="UniProtKB-KW"/>
</dbReference>
<dbReference type="InterPro" id="IPR058240">
    <property type="entry name" value="rSAM_sf"/>
</dbReference>
<dbReference type="GO" id="GO:0003824">
    <property type="term" value="F:catalytic activity"/>
    <property type="evidence" value="ECO:0007669"/>
    <property type="project" value="InterPro"/>
</dbReference>
<sequence length="357" mass="41112">MKIQELTAKIRENYMKNRKEIPMEKLCRFWIQEDLLYSGKGKAMSIVFPTRGCSWSLSKYGGCTMCGYVKDTLLKTPNQEKLKKLFDGVISSCPKEENIAIKIFTSGSFFNSKELPESVRYYILHKLSKLENVSEISVESRPEYIKKEILKECCEILQDKIFEVSIGLESSNDETRIYKINKGFTLKDFENALRKIKSLKKEFNIKTKSYILVKPILMTEEDSIKDSINSAIYAEKVGIDRISFCPATVHAGTLMENLWKWGAYRPPWIWSLVEIINKVRETIEIPAIMDTAGMGSKRGPHNCGRCDSKLKKLIIQSNLDQSPVPEIKCKCKKRWKAEKYGERITASSGIIKYIHLR</sequence>
<evidence type="ECO:0000313" key="9">
    <source>
        <dbReference type="Proteomes" id="UP000002315"/>
    </source>
</evidence>
<reference evidence="8 9" key="1">
    <citation type="journal article" date="2010" name="Stand. Genomic Sci.">
        <title>Complete genome sequence of Methanothermus fervidus type strain (V24S).</title>
        <authorList>
            <person name="Anderson I."/>
            <person name="Djao O.D."/>
            <person name="Misra M."/>
            <person name="Chertkov O."/>
            <person name="Nolan M."/>
            <person name="Lucas S."/>
            <person name="Lapidus A."/>
            <person name="Del Rio T.G."/>
            <person name="Tice H."/>
            <person name="Cheng J.F."/>
            <person name="Tapia R."/>
            <person name="Han C."/>
            <person name="Goodwin L."/>
            <person name="Pitluck S."/>
            <person name="Liolios K."/>
            <person name="Ivanova N."/>
            <person name="Mavromatis K."/>
            <person name="Mikhailova N."/>
            <person name="Pati A."/>
            <person name="Brambilla E."/>
            <person name="Chen A."/>
            <person name="Palaniappan K."/>
            <person name="Land M."/>
            <person name="Hauser L."/>
            <person name="Chang Y.J."/>
            <person name="Jeffries C.D."/>
            <person name="Sikorski J."/>
            <person name="Spring S."/>
            <person name="Rohde M."/>
            <person name="Eichinger K."/>
            <person name="Huber H."/>
            <person name="Wirth R."/>
            <person name="Goker M."/>
            <person name="Detter J.C."/>
            <person name="Woyke T."/>
            <person name="Bristow J."/>
            <person name="Eisen J.A."/>
            <person name="Markowitz V."/>
            <person name="Hugenholtz P."/>
            <person name="Klenk H.P."/>
            <person name="Kyrpides N.C."/>
        </authorList>
    </citation>
    <scope>NUCLEOTIDE SEQUENCE [LARGE SCALE GENOMIC DNA]</scope>
    <source>
        <strain evidence="9">ATCC 43054 / DSM 2088 / JCM 10308 / V24 S</strain>
    </source>
</reference>
<dbReference type="KEGG" id="mfv:Mfer_0272"/>
<dbReference type="InterPro" id="IPR007197">
    <property type="entry name" value="rSAM"/>
</dbReference>
<evidence type="ECO:0000313" key="8">
    <source>
        <dbReference type="EMBL" id="ADP77075.1"/>
    </source>
</evidence>
<dbReference type="AlphaFoldDB" id="E3GXP3"/>
<accession>E3GXP3</accession>
<keyword evidence="4" id="KW-0479">Metal-binding</keyword>
<dbReference type="PANTHER" id="PTHR11135">
    <property type="entry name" value="HISTONE ACETYLTRANSFERASE-RELATED"/>
    <property type="match status" value="1"/>
</dbReference>
<dbReference type="GO" id="GO:0046872">
    <property type="term" value="F:metal ion binding"/>
    <property type="evidence" value="ECO:0007669"/>
    <property type="project" value="UniProtKB-KW"/>
</dbReference>
<evidence type="ECO:0000256" key="2">
    <source>
        <dbReference type="ARBA" id="ARBA00022485"/>
    </source>
</evidence>
<evidence type="ECO:0000259" key="7">
    <source>
        <dbReference type="PROSITE" id="PS51918"/>
    </source>
</evidence>
<dbReference type="STRING" id="523846.Mfer_0272"/>
<dbReference type="SMART" id="SM00729">
    <property type="entry name" value="Elp3"/>
    <property type="match status" value="1"/>
</dbReference>
<dbReference type="GO" id="GO:0002926">
    <property type="term" value="P:tRNA wobble base 5-methoxycarbonylmethyl-2-thiouridinylation"/>
    <property type="evidence" value="ECO:0007669"/>
    <property type="project" value="TreeGrafter"/>
</dbReference>
<keyword evidence="3" id="KW-0949">S-adenosyl-L-methionine</keyword>
<dbReference type="PROSITE" id="PS51918">
    <property type="entry name" value="RADICAL_SAM"/>
    <property type="match status" value="1"/>
</dbReference>
<evidence type="ECO:0000256" key="5">
    <source>
        <dbReference type="ARBA" id="ARBA00023004"/>
    </source>
</evidence>
<dbReference type="HOGENOM" id="CLU_060488_0_0_2"/>
<dbReference type="OrthoDB" id="105445at2157"/>
<evidence type="ECO:0000256" key="1">
    <source>
        <dbReference type="ARBA" id="ARBA00001966"/>
    </source>
</evidence>
<dbReference type="NCBIfam" id="TIGR01210">
    <property type="entry name" value="archaeosine biosynthesis radical SAM protein RaSEA"/>
    <property type="match status" value="1"/>
</dbReference>
<dbReference type="EMBL" id="CP002278">
    <property type="protein sequence ID" value="ADP77075.1"/>
    <property type="molecule type" value="Genomic_DNA"/>
</dbReference>
<evidence type="ECO:0000256" key="3">
    <source>
        <dbReference type="ARBA" id="ARBA00022691"/>
    </source>
</evidence>
<dbReference type="PIRSF" id="PIRSF004954">
    <property type="entry name" value="Radical_SAM"/>
    <property type="match status" value="1"/>
</dbReference>
<dbReference type="InterPro" id="IPR006638">
    <property type="entry name" value="Elp3/MiaA/NifB-like_rSAM"/>
</dbReference>
<keyword evidence="2" id="KW-0004">4Fe-4S</keyword>
<gene>
    <name evidence="8" type="ordered locus">Mfer_0272</name>
</gene>
<dbReference type="SUPFAM" id="SSF102114">
    <property type="entry name" value="Radical SAM enzymes"/>
    <property type="match status" value="1"/>
</dbReference>
<evidence type="ECO:0000256" key="4">
    <source>
        <dbReference type="ARBA" id="ARBA00022723"/>
    </source>
</evidence>
<dbReference type="GO" id="GO:0005737">
    <property type="term" value="C:cytoplasm"/>
    <property type="evidence" value="ECO:0007669"/>
    <property type="project" value="TreeGrafter"/>
</dbReference>
<keyword evidence="6" id="KW-0411">Iron-sulfur</keyword>
<feature type="domain" description="Radical SAM core" evidence="7">
    <location>
        <begin position="38"/>
        <end position="292"/>
    </location>
</feature>
<dbReference type="CDD" id="cd01335">
    <property type="entry name" value="Radical_SAM"/>
    <property type="match status" value="1"/>
</dbReference>
<dbReference type="Proteomes" id="UP000002315">
    <property type="component" value="Chromosome"/>
</dbReference>
<protein>
    <submittedName>
        <fullName evidence="8">Radical SAM domain protein</fullName>
    </submittedName>
</protein>
<dbReference type="InterPro" id="IPR005909">
    <property type="entry name" value="RaSEA"/>
</dbReference>
<proteinExistence type="predicted"/>